<name>A0A0K1XD27_9GAMM</name>
<dbReference type="EMBL" id="CP012365">
    <property type="protein sequence ID" value="AKX59305.1"/>
    <property type="molecule type" value="Genomic_DNA"/>
</dbReference>
<gene>
    <name evidence="4" type="ORF">AKN88_04660</name>
</gene>
<evidence type="ECO:0000256" key="1">
    <source>
        <dbReference type="ARBA" id="ARBA00022741"/>
    </source>
</evidence>
<dbReference type="InterPro" id="IPR011009">
    <property type="entry name" value="Kinase-like_dom_sf"/>
</dbReference>
<dbReference type="Gene3D" id="3.30.200.20">
    <property type="entry name" value="Phosphorylase Kinase, domain 1"/>
    <property type="match status" value="1"/>
</dbReference>
<evidence type="ECO:0000313" key="5">
    <source>
        <dbReference type="Proteomes" id="UP000063953"/>
    </source>
</evidence>
<feature type="domain" description="Aminoglycoside phosphotransferase" evidence="3">
    <location>
        <begin position="41"/>
        <end position="263"/>
    </location>
</feature>
<dbReference type="PANTHER" id="PTHR33540">
    <property type="entry name" value="TRNA THREONYLCARBAMOYLADENOSINE BIOSYNTHESIS PROTEIN TSAE"/>
    <property type="match status" value="1"/>
</dbReference>
<protein>
    <submittedName>
        <fullName evidence="4">Aminoglycoside phosphotransferase</fullName>
    </submittedName>
</protein>
<dbReference type="GO" id="GO:0005524">
    <property type="term" value="F:ATP binding"/>
    <property type="evidence" value="ECO:0007669"/>
    <property type="project" value="UniProtKB-KW"/>
</dbReference>
<keyword evidence="1" id="KW-0547">Nucleotide-binding</keyword>
<dbReference type="SUPFAM" id="SSF56112">
    <property type="entry name" value="Protein kinase-like (PK-like)"/>
    <property type="match status" value="1"/>
</dbReference>
<keyword evidence="2" id="KW-0067">ATP-binding</keyword>
<dbReference type="Gene3D" id="3.90.1200.10">
    <property type="match status" value="1"/>
</dbReference>
<dbReference type="RefSeq" id="WP_053100477.1">
    <property type="nucleotide sequence ID" value="NZ_CP012365.1"/>
</dbReference>
<evidence type="ECO:0000313" key="4">
    <source>
        <dbReference type="EMBL" id="AKX59305.1"/>
    </source>
</evidence>
<evidence type="ECO:0000259" key="3">
    <source>
        <dbReference type="Pfam" id="PF01636"/>
    </source>
</evidence>
<keyword evidence="5" id="KW-1185">Reference proteome</keyword>
<reference evidence="4 5" key="1">
    <citation type="journal article" date="2015" name="Genome Announc.">
        <title>Genome Sequences of Oblitimonas alkaliphila gen. nov. sp. nov. (Proposed), a Novel Bacterium of the Pseudomonadaceae Family.</title>
        <authorList>
            <person name="Lauer A.C."/>
            <person name="Nicholson A.C."/>
            <person name="Humrighouse B.W."/>
            <person name="Emery B."/>
            <person name="Drobish A."/>
            <person name="Juieng P."/>
            <person name="Loparev V."/>
            <person name="McQuiston J.R."/>
        </authorList>
    </citation>
    <scope>NUCLEOTIDE SEQUENCE [LARGE SCALE GENOMIC DNA]</scope>
    <source>
        <strain evidence="4 5">E5571</strain>
    </source>
</reference>
<sequence>MPESTDSIADHRLQQLNSWLQQQIPRLAAERQWGELNQPSLTAASSDASFRRYFRWQSGALSLVLMDAPPPNEDCRPFIKVAEQLAKAGLNVPEILAADVEQGFLILSDLGLETWLQVLTTENADQLFSLAIQALITMQLNTDTATLPRYDRALLARELNLFPEWYVQHELKQSFTAQQQQLWQQVCELLINSALEQPTAFVHRDYMPRNLMLSEPNPGILDFQDAVQGPISYDITSLFKDAFVSWPDDKVSEWLAHYWQQAHAAGLNVGADFSVFQRWSDLMGVQRHLKVIGIFARINYRDGKPRYLADTPRFFNYLNTVIARRPELKPLQQLLNSLGL</sequence>
<organism evidence="4 5">
    <name type="scientific">Thiopseudomonas alkaliphila</name>
    <dbReference type="NCBI Taxonomy" id="1697053"/>
    <lineage>
        <taxon>Bacteria</taxon>
        <taxon>Pseudomonadati</taxon>
        <taxon>Pseudomonadota</taxon>
        <taxon>Gammaproteobacteria</taxon>
        <taxon>Pseudomonadales</taxon>
        <taxon>Pseudomonadaceae</taxon>
        <taxon>Thiopseudomonas</taxon>
    </lineage>
</organism>
<accession>A0A0K1XD27</accession>
<dbReference type="Proteomes" id="UP000063953">
    <property type="component" value="Chromosome"/>
</dbReference>
<dbReference type="Pfam" id="PF01636">
    <property type="entry name" value="APH"/>
    <property type="match status" value="1"/>
</dbReference>
<dbReference type="PANTHER" id="PTHR33540:SF1">
    <property type="entry name" value="N-ACETYLMURAMATE_N-ACETYLGLUCOSAMINE KINASE"/>
    <property type="match status" value="1"/>
</dbReference>
<keyword evidence="4" id="KW-0808">Transferase</keyword>
<dbReference type="PATRIC" id="fig|1698449.3.peg.931"/>
<evidence type="ECO:0000256" key="2">
    <source>
        <dbReference type="ARBA" id="ARBA00022840"/>
    </source>
</evidence>
<proteinExistence type="predicted"/>
<dbReference type="AlphaFoldDB" id="A0A0K1XD27"/>
<dbReference type="GO" id="GO:0016740">
    <property type="term" value="F:transferase activity"/>
    <property type="evidence" value="ECO:0007669"/>
    <property type="project" value="UniProtKB-KW"/>
</dbReference>
<dbReference type="STRING" id="1697053.AKN87_06655"/>
<dbReference type="InterPro" id="IPR002575">
    <property type="entry name" value="Aminoglycoside_PTrfase"/>
</dbReference>